<reference evidence="3" key="1">
    <citation type="submission" date="2016-02" db="EMBL/GenBank/DDBJ databases">
        <title>Comparative genomics of biotechnologically important yeasts.</title>
        <authorList>
            <consortium name="DOE Joint Genome Institute"/>
            <person name="Riley R."/>
            <person name="Haridas S."/>
            <person name="Wolfe K.H."/>
            <person name="Lopes M.R."/>
            <person name="Hittinger C.T."/>
            <person name="Goker M."/>
            <person name="Salamov A."/>
            <person name="Wisecaver J."/>
            <person name="Long T.M."/>
            <person name="Aerts A.L."/>
            <person name="Barry K."/>
            <person name="Choi C."/>
            <person name="Clum A."/>
            <person name="Coughlan A.Y."/>
            <person name="Deshpande S."/>
            <person name="Douglass A.P."/>
            <person name="Hanson S.J."/>
            <person name="Klenk H.-P."/>
            <person name="Labutti K."/>
            <person name="Lapidus A."/>
            <person name="Lindquist E."/>
            <person name="Lipzen A."/>
            <person name="Meier-Kolthoff J.P."/>
            <person name="Ohm R.A."/>
            <person name="Otillar R.P."/>
            <person name="Pangilinan J."/>
            <person name="Peng Y."/>
            <person name="Rokas A."/>
            <person name="Rosa C.A."/>
            <person name="Scheuner C."/>
            <person name="Sibirny A.A."/>
            <person name="Slot J.C."/>
            <person name="Stielow J.B."/>
            <person name="Sun H."/>
            <person name="Kurtzman C.P."/>
            <person name="Blackwell M."/>
            <person name="Jeffries T.W."/>
            <person name="Grigoriev I.V."/>
        </authorList>
    </citation>
    <scope>NUCLEOTIDE SEQUENCE [LARGE SCALE GENOMIC DNA]</scope>
    <source>
        <strain evidence="3">NRRL Y-17796</strain>
    </source>
</reference>
<accession>A0A1E4TIN0</accession>
<dbReference type="OrthoDB" id="4078155at2759"/>
<organism evidence="2 3">
    <name type="scientific">Tortispora caseinolytica NRRL Y-17796</name>
    <dbReference type="NCBI Taxonomy" id="767744"/>
    <lineage>
        <taxon>Eukaryota</taxon>
        <taxon>Fungi</taxon>
        <taxon>Dikarya</taxon>
        <taxon>Ascomycota</taxon>
        <taxon>Saccharomycotina</taxon>
        <taxon>Trigonopsidomycetes</taxon>
        <taxon>Trigonopsidales</taxon>
        <taxon>Trigonopsidaceae</taxon>
        <taxon>Tortispora</taxon>
    </lineage>
</organism>
<dbReference type="GO" id="GO:0003676">
    <property type="term" value="F:nucleic acid binding"/>
    <property type="evidence" value="ECO:0007669"/>
    <property type="project" value="InterPro"/>
</dbReference>
<keyword evidence="3" id="KW-1185">Reference proteome</keyword>
<evidence type="ECO:0000259" key="1">
    <source>
        <dbReference type="Pfam" id="PF01918"/>
    </source>
</evidence>
<dbReference type="Proteomes" id="UP000095023">
    <property type="component" value="Unassembled WGS sequence"/>
</dbReference>
<protein>
    <recommendedName>
        <fullName evidence="1">DNA/RNA-binding protein Alba-like domain-containing protein</fullName>
    </recommendedName>
</protein>
<dbReference type="Pfam" id="PF01918">
    <property type="entry name" value="Alba"/>
    <property type="match status" value="1"/>
</dbReference>
<dbReference type="EMBL" id="KV453841">
    <property type="protein sequence ID" value="ODV91589.1"/>
    <property type="molecule type" value="Genomic_DNA"/>
</dbReference>
<dbReference type="AlphaFoldDB" id="A0A1E4TIN0"/>
<sequence length="81" mass="9290">MELQIKSGDKIASRVNRILKQLEEDGSIEVFSEHQAAGKLITIVEIVKRKQPLQQDNEVYKDTDGKVCMRIGLRKKAKHEE</sequence>
<evidence type="ECO:0000313" key="3">
    <source>
        <dbReference type="Proteomes" id="UP000095023"/>
    </source>
</evidence>
<dbReference type="InterPro" id="IPR002775">
    <property type="entry name" value="DNA/RNA-bd_Alba-like"/>
</dbReference>
<name>A0A1E4TIN0_9ASCO</name>
<gene>
    <name evidence="2" type="ORF">CANCADRAFT_73203</name>
</gene>
<feature type="domain" description="DNA/RNA-binding protein Alba-like" evidence="1">
    <location>
        <begin position="3"/>
        <end position="59"/>
    </location>
</feature>
<proteinExistence type="predicted"/>
<evidence type="ECO:0000313" key="2">
    <source>
        <dbReference type="EMBL" id="ODV91589.1"/>
    </source>
</evidence>